<dbReference type="Proteomes" id="UP001163603">
    <property type="component" value="Chromosome 11"/>
</dbReference>
<reference evidence="2" key="1">
    <citation type="journal article" date="2023" name="G3 (Bethesda)">
        <title>Genome assembly and association tests identify interacting loci associated with vigor, precocity, and sex in interspecific pistachio rootstocks.</title>
        <authorList>
            <person name="Palmer W."/>
            <person name="Jacygrad E."/>
            <person name="Sagayaradj S."/>
            <person name="Cavanaugh K."/>
            <person name="Han R."/>
            <person name="Bertier L."/>
            <person name="Beede B."/>
            <person name="Kafkas S."/>
            <person name="Golino D."/>
            <person name="Preece J."/>
            <person name="Michelmore R."/>
        </authorList>
    </citation>
    <scope>NUCLEOTIDE SEQUENCE [LARGE SCALE GENOMIC DNA]</scope>
</reference>
<dbReference type="EMBL" id="CM047746">
    <property type="protein sequence ID" value="KAJ0020639.1"/>
    <property type="molecule type" value="Genomic_DNA"/>
</dbReference>
<keyword evidence="2" id="KW-1185">Reference proteome</keyword>
<evidence type="ECO:0000313" key="2">
    <source>
        <dbReference type="Proteomes" id="UP001163603"/>
    </source>
</evidence>
<protein>
    <submittedName>
        <fullName evidence="1">Uncharacterized protein</fullName>
    </submittedName>
</protein>
<gene>
    <name evidence="1" type="ORF">Pint_31172</name>
</gene>
<name>A0ACC0XQ42_9ROSI</name>
<sequence>MMFMLIDALNIFFCLGNGLTSLLLAYSLWELLGRQIK</sequence>
<organism evidence="1 2">
    <name type="scientific">Pistacia integerrima</name>
    <dbReference type="NCBI Taxonomy" id="434235"/>
    <lineage>
        <taxon>Eukaryota</taxon>
        <taxon>Viridiplantae</taxon>
        <taxon>Streptophyta</taxon>
        <taxon>Embryophyta</taxon>
        <taxon>Tracheophyta</taxon>
        <taxon>Spermatophyta</taxon>
        <taxon>Magnoliopsida</taxon>
        <taxon>eudicotyledons</taxon>
        <taxon>Gunneridae</taxon>
        <taxon>Pentapetalae</taxon>
        <taxon>rosids</taxon>
        <taxon>malvids</taxon>
        <taxon>Sapindales</taxon>
        <taxon>Anacardiaceae</taxon>
        <taxon>Pistacia</taxon>
    </lineage>
</organism>
<accession>A0ACC0XQ42</accession>
<proteinExistence type="predicted"/>
<comment type="caution">
    <text evidence="1">The sequence shown here is derived from an EMBL/GenBank/DDBJ whole genome shotgun (WGS) entry which is preliminary data.</text>
</comment>
<evidence type="ECO:0000313" key="1">
    <source>
        <dbReference type="EMBL" id="KAJ0020639.1"/>
    </source>
</evidence>